<accession>A0AAW2FF39</accession>
<sequence length="157" mass="17972">MGILFNMLLSRDWVAWRSSLGKHHGVTNGVSDDCFTTLRKVPGPVAESAVASGYYPPSSSRSEFYSQGEEALRLILFAMDVRVLVKHDQKAIETGTFANALERYQGSPYIRSRFPAWIVRILASLEHFARFQILYAPKLSSYIGKLLRYWRKIIRQQ</sequence>
<dbReference type="Proteomes" id="UP001430953">
    <property type="component" value="Unassembled WGS sequence"/>
</dbReference>
<proteinExistence type="predicted"/>
<dbReference type="EMBL" id="JADYXP020000012">
    <property type="protein sequence ID" value="KAL0112740.1"/>
    <property type="molecule type" value="Genomic_DNA"/>
</dbReference>
<evidence type="ECO:0000313" key="1">
    <source>
        <dbReference type="EMBL" id="KAL0112740.1"/>
    </source>
</evidence>
<keyword evidence="2" id="KW-1185">Reference proteome</keyword>
<name>A0AAW2FF39_9HYME</name>
<reference evidence="1 2" key="1">
    <citation type="submission" date="2023-03" db="EMBL/GenBank/DDBJ databases">
        <title>High recombination rates correlate with genetic variation in Cardiocondyla obscurior ants.</title>
        <authorList>
            <person name="Errbii M."/>
        </authorList>
    </citation>
    <scope>NUCLEOTIDE SEQUENCE [LARGE SCALE GENOMIC DNA]</scope>
    <source>
        <strain evidence="1">Alpha-2009</strain>
        <tissue evidence="1">Whole body</tissue>
    </source>
</reference>
<evidence type="ECO:0000313" key="2">
    <source>
        <dbReference type="Proteomes" id="UP001430953"/>
    </source>
</evidence>
<comment type="caution">
    <text evidence="1">The sequence shown here is derived from an EMBL/GenBank/DDBJ whole genome shotgun (WGS) entry which is preliminary data.</text>
</comment>
<protein>
    <submittedName>
        <fullName evidence="1">Uncharacterized protein</fullName>
    </submittedName>
</protein>
<organism evidence="1 2">
    <name type="scientific">Cardiocondyla obscurior</name>
    <dbReference type="NCBI Taxonomy" id="286306"/>
    <lineage>
        <taxon>Eukaryota</taxon>
        <taxon>Metazoa</taxon>
        <taxon>Ecdysozoa</taxon>
        <taxon>Arthropoda</taxon>
        <taxon>Hexapoda</taxon>
        <taxon>Insecta</taxon>
        <taxon>Pterygota</taxon>
        <taxon>Neoptera</taxon>
        <taxon>Endopterygota</taxon>
        <taxon>Hymenoptera</taxon>
        <taxon>Apocrita</taxon>
        <taxon>Aculeata</taxon>
        <taxon>Formicoidea</taxon>
        <taxon>Formicidae</taxon>
        <taxon>Myrmicinae</taxon>
        <taxon>Cardiocondyla</taxon>
    </lineage>
</organism>
<dbReference type="AlphaFoldDB" id="A0AAW2FF39"/>
<gene>
    <name evidence="1" type="ORF">PUN28_012189</name>
</gene>